<dbReference type="Pfam" id="PF03323">
    <property type="entry name" value="GerA"/>
    <property type="match status" value="1"/>
</dbReference>
<gene>
    <name evidence="5" type="ORF">SAMN05216378_3647</name>
</gene>
<organism evidence="5 6">
    <name type="scientific">Paenibacillus catalpae</name>
    <dbReference type="NCBI Taxonomy" id="1045775"/>
    <lineage>
        <taxon>Bacteria</taxon>
        <taxon>Bacillati</taxon>
        <taxon>Bacillota</taxon>
        <taxon>Bacilli</taxon>
        <taxon>Bacillales</taxon>
        <taxon>Paenibacillaceae</taxon>
        <taxon>Paenibacillus</taxon>
    </lineage>
</organism>
<feature type="transmembrane region" description="Helical" evidence="4">
    <location>
        <begin position="385"/>
        <end position="410"/>
    </location>
</feature>
<feature type="region of interest" description="Disordered" evidence="3">
    <location>
        <begin position="491"/>
        <end position="515"/>
    </location>
</feature>
<sequence length="515" mass="57884">MLDNDAPEQREKHLDVSLIDNIATIKNKLGDSDDIIVKKFKCMQNWPAATIYIDGLVDSQLLHNSILQSLQLKLETGIHDSSDYYDRIEYIQQNTLATNTDTFCTFKELYDHLLSGHVILLLDNETKGLWIDVSGLKERSVGEPQSHTVVRGPMEGFTENLRTNTALIRRRIRDPRLWIESRKIGNVTHTSVAFLYIKGIADEGIIDDLRKRLDQIEIDGILESGYIEELIQDKIKTPFPTVYNTERPDTIAAGLLEGRIAIVVDGTPFVLLIPALFVQFFQSPEDYYQRADISTLVRLLRYLSFFIALLAPAMYIAISTFHLEMLPTNLIISIAAQREGVPFPAFIEAILMEITYEILREAGVRIPRTIGQAVSIVGTLVIGQAAVAAGVVSAAMVIIVSITAISSYVIPENGLSIAIRMLRFCMMFLAASFGLFGIWIGLMAILFHLTTLKSFGVPYMSPFGPYIAPDIKDSIFRIPWKRMKTLPLYNPNMDKLGGRGSKRLKVGRSSRRRRT</sequence>
<evidence type="ECO:0000256" key="2">
    <source>
        <dbReference type="ARBA" id="ARBA00023136"/>
    </source>
</evidence>
<evidence type="ECO:0000256" key="1">
    <source>
        <dbReference type="ARBA" id="ARBA00005278"/>
    </source>
</evidence>
<proteinExistence type="inferred from homology"/>
<dbReference type="InterPro" id="IPR004995">
    <property type="entry name" value="Spore_Ger"/>
</dbReference>
<name>A0A1I2BSL8_9BACL</name>
<dbReference type="Proteomes" id="UP000198855">
    <property type="component" value="Unassembled WGS sequence"/>
</dbReference>
<comment type="similarity">
    <text evidence="1">Belongs to the GerABKA family.</text>
</comment>
<keyword evidence="6" id="KW-1185">Reference proteome</keyword>
<evidence type="ECO:0000256" key="3">
    <source>
        <dbReference type="SAM" id="MobiDB-lite"/>
    </source>
</evidence>
<dbReference type="PANTHER" id="PTHR22550:SF5">
    <property type="entry name" value="LEUCINE ZIPPER PROTEIN 4"/>
    <property type="match status" value="1"/>
</dbReference>
<feature type="transmembrane region" description="Helical" evidence="4">
    <location>
        <begin position="260"/>
        <end position="278"/>
    </location>
</feature>
<dbReference type="GO" id="GO:0009847">
    <property type="term" value="P:spore germination"/>
    <property type="evidence" value="ECO:0007669"/>
    <property type="project" value="InterPro"/>
</dbReference>
<dbReference type="GO" id="GO:0016020">
    <property type="term" value="C:membrane"/>
    <property type="evidence" value="ECO:0007669"/>
    <property type="project" value="InterPro"/>
</dbReference>
<dbReference type="OrthoDB" id="1726708at2"/>
<dbReference type="EMBL" id="FOMT01000003">
    <property type="protein sequence ID" value="SFE59064.1"/>
    <property type="molecule type" value="Genomic_DNA"/>
</dbReference>
<feature type="compositionally biased region" description="Basic residues" evidence="3">
    <location>
        <begin position="500"/>
        <end position="515"/>
    </location>
</feature>
<dbReference type="STRING" id="1045775.SAMN05216378_3647"/>
<feature type="transmembrane region" description="Helical" evidence="4">
    <location>
        <begin position="422"/>
        <end position="449"/>
    </location>
</feature>
<dbReference type="AlphaFoldDB" id="A0A1I2BSL8"/>
<evidence type="ECO:0000313" key="6">
    <source>
        <dbReference type="Proteomes" id="UP000198855"/>
    </source>
</evidence>
<evidence type="ECO:0000313" key="5">
    <source>
        <dbReference type="EMBL" id="SFE59064.1"/>
    </source>
</evidence>
<dbReference type="InterPro" id="IPR050768">
    <property type="entry name" value="UPF0353/GerABKA_families"/>
</dbReference>
<keyword evidence="2 4" id="KW-0472">Membrane</keyword>
<protein>
    <submittedName>
        <fullName evidence="5">Spore germination protein KA</fullName>
    </submittedName>
</protein>
<evidence type="ECO:0000256" key="4">
    <source>
        <dbReference type="SAM" id="Phobius"/>
    </source>
</evidence>
<dbReference type="PIRSF" id="PIRSF005690">
    <property type="entry name" value="GerBA"/>
    <property type="match status" value="1"/>
</dbReference>
<dbReference type="PANTHER" id="PTHR22550">
    <property type="entry name" value="SPORE GERMINATION PROTEIN"/>
    <property type="match status" value="1"/>
</dbReference>
<dbReference type="RefSeq" id="WP_091187615.1">
    <property type="nucleotide sequence ID" value="NZ_FOMT01000003.1"/>
</dbReference>
<feature type="transmembrane region" description="Helical" evidence="4">
    <location>
        <begin position="299"/>
        <end position="318"/>
    </location>
</feature>
<keyword evidence="4" id="KW-1133">Transmembrane helix</keyword>
<accession>A0A1I2BSL8</accession>
<keyword evidence="4" id="KW-0812">Transmembrane</keyword>
<reference evidence="6" key="1">
    <citation type="submission" date="2016-10" db="EMBL/GenBank/DDBJ databases">
        <authorList>
            <person name="Varghese N."/>
            <person name="Submissions S."/>
        </authorList>
    </citation>
    <scope>NUCLEOTIDE SEQUENCE [LARGE SCALE GENOMIC DNA]</scope>
    <source>
        <strain evidence="6">CGMCC 1.10784</strain>
    </source>
</reference>